<evidence type="ECO:0000256" key="1">
    <source>
        <dbReference type="SAM" id="MobiDB-lite"/>
    </source>
</evidence>
<dbReference type="RefSeq" id="XP_028968220.1">
    <property type="nucleotide sequence ID" value="XM_029112387.1"/>
</dbReference>
<feature type="region of interest" description="Disordered" evidence="1">
    <location>
        <begin position="341"/>
        <end position="363"/>
    </location>
</feature>
<feature type="compositionally biased region" description="Basic and acidic residues" evidence="1">
    <location>
        <begin position="886"/>
        <end position="895"/>
    </location>
</feature>
<dbReference type="GeneID" id="114828401"/>
<protein>
    <submittedName>
        <fullName evidence="3">Uncharacterized protein LOC114828401</fullName>
    </submittedName>
</protein>
<reference evidence="3" key="1">
    <citation type="submission" date="2025-08" db="UniProtKB">
        <authorList>
            <consortium name="RefSeq"/>
        </authorList>
    </citation>
    <scope>IDENTIFICATION</scope>
</reference>
<dbReference type="AlphaFoldDB" id="A0AAJ7WII2"/>
<evidence type="ECO:0000313" key="3">
    <source>
        <dbReference type="RefSeq" id="XP_028968220.1"/>
    </source>
</evidence>
<gene>
    <name evidence="3" type="primary">LOC114828401</name>
</gene>
<evidence type="ECO:0000313" key="2">
    <source>
        <dbReference type="Proteomes" id="UP000694867"/>
    </source>
</evidence>
<name>A0AAJ7WII2_9ACAR</name>
<dbReference type="Proteomes" id="UP000694867">
    <property type="component" value="Unplaced"/>
</dbReference>
<feature type="compositionally biased region" description="Basic and acidic residues" evidence="1">
    <location>
        <begin position="176"/>
        <end position="190"/>
    </location>
</feature>
<feature type="region of interest" description="Disordered" evidence="1">
    <location>
        <begin position="789"/>
        <end position="822"/>
    </location>
</feature>
<dbReference type="PANTHER" id="PTHR37970:SF1">
    <property type="entry name" value="SERINE-RICH ADHESIN FOR PLATELETS"/>
    <property type="match status" value="1"/>
</dbReference>
<organism evidence="2 3">
    <name type="scientific">Galendromus occidentalis</name>
    <name type="common">western predatory mite</name>
    <dbReference type="NCBI Taxonomy" id="34638"/>
    <lineage>
        <taxon>Eukaryota</taxon>
        <taxon>Metazoa</taxon>
        <taxon>Ecdysozoa</taxon>
        <taxon>Arthropoda</taxon>
        <taxon>Chelicerata</taxon>
        <taxon>Arachnida</taxon>
        <taxon>Acari</taxon>
        <taxon>Parasitiformes</taxon>
        <taxon>Mesostigmata</taxon>
        <taxon>Gamasina</taxon>
        <taxon>Phytoseioidea</taxon>
        <taxon>Phytoseiidae</taxon>
        <taxon>Typhlodrominae</taxon>
        <taxon>Galendromus</taxon>
    </lineage>
</organism>
<dbReference type="KEGG" id="goe:114828401"/>
<accession>A0AAJ7WII2</accession>
<feature type="region of interest" description="Disordered" evidence="1">
    <location>
        <begin position="878"/>
        <end position="897"/>
    </location>
</feature>
<sequence>MPSSLICDTFVENSWRRDLCSNCFRCEAEHEITMVRSTNPRLTTSSAKIDTTARDFRSDLHLSLLNSSKIFADTRSSNQVTTRPNPTVKSILKGGPLPNKKKGVAFKDEEQVIGFGGLDCVPEDGDDVEDDDWDVSEEDFDEALLDSLDTTEQDKMFTKLTKKNTDFNSINANLNKDTKNSQKGETKVDHSAKLSMPMNTELIRDDHRIDLDLTRSVTEELDKRLQLMRRNKKGAKDDFNYLDESCKDVLTAEDLSLTRDLLIGDAKGDSIDSGAPSSRESSSSPDSFSLKGSERGSSSPDSTRSSKSSAYESIYDTVENAKAQSNHISTVMVNNAMITSKNNSNNKKLDHENSRNDLNSSQPTEVTAISVGDRGLGRQPVRRASHRVVLRTDSDTVIASNNATTIQIEGQPRGNQLKTNAQNKVSSQTLKISEFALGSQGLQPARSDSNLLEAKTALKTASSSVPSFNAPMCRTAVSELHLDRFSQKNIPSNNGRQVKCLSAANIEQSYADQRSAEKYGTLRRTSRLYEDPKYLAFASRAKPVQPPVVPSIRKDIYGTYRAAKKYTAPKIPIELEQEPIYAEPIEHVAKPPQQSNNMDSERKSAQTENIYQEIRGSSTLSRKERQLAELALELEKARYNSVPNRRSAPVLSEYAGQWDPVSRQFQKPLPPGAPGGVPRKTRQAPAIPRAASTGGGSISRAGLFNLKKLLKRGNSNKDDDSKTWKAELQISQPRPIHRPEILHPSDLERLGESVIYQKPRMNTTKVERFGSILHGTSEAQFQPLMNVETAPPPPPMRQRVVRDSESELSRSASDVVRQQPKVPKRRLRLDYANMEFHSRVRFAEDLVKVFESLHFDSDDSYDDFDDFDDDFDDIEVESTESTDFETGGKSDEKDSTTSALQPLASNLWSSPAKLLESLQEINHQELVGLLNHVSTCSHGLPVPENNGSNQGSGTLTSASCNGGISWADLRITSEKVPKGEDLHICKAVYNSTNAKLTLLFTPPKSLPLANFLLERTVVASNGLQSGQTVLILPQSQVRTLQEFSSHCDERSALYIMLQLCRDLQSLQSQGVASLIPSEQQVLVASWDQLAYLLLMYKKSPKNSTASHFIAFHRFALSILSELQAPEKQNPILNLITDLLKRNDFDMCKRVIEFELWQAPRDPMANAVPGENVRDALNRWLALQKALTVQKNCSSQMRHSPSGHKQILPCSVFLEYQLQFLANATADSLAATLDVIKHLPEMPTLATEFSDPADNEELYADYRYC</sequence>
<feature type="compositionally biased region" description="Low complexity" evidence="1">
    <location>
        <begin position="273"/>
        <end position="309"/>
    </location>
</feature>
<keyword evidence="2" id="KW-1185">Reference proteome</keyword>
<proteinExistence type="predicted"/>
<feature type="region of interest" description="Disordered" evidence="1">
    <location>
        <begin position="171"/>
        <end position="190"/>
    </location>
</feature>
<feature type="region of interest" description="Disordered" evidence="1">
    <location>
        <begin position="265"/>
        <end position="309"/>
    </location>
</feature>
<dbReference type="PANTHER" id="PTHR37970">
    <property type="entry name" value="PROTEIN CBG08587"/>
    <property type="match status" value="1"/>
</dbReference>